<gene>
    <name evidence="2" type="primary">92</name>
    <name evidence="2" type="ORF">SEA_KAIHAIDRAGON_92</name>
</gene>
<feature type="compositionally biased region" description="Polar residues" evidence="1">
    <location>
        <begin position="57"/>
        <end position="67"/>
    </location>
</feature>
<proteinExistence type="predicted"/>
<dbReference type="GeneID" id="54997957"/>
<feature type="compositionally biased region" description="Basic and acidic residues" evidence="1">
    <location>
        <begin position="1"/>
        <end position="17"/>
    </location>
</feature>
<reference evidence="2 3" key="1">
    <citation type="submission" date="2018-07" db="EMBL/GenBank/DDBJ databases">
        <authorList>
            <person name="Tran S."/>
            <person name="Abrahams R."/>
            <person name="Bazan D.C."/>
            <person name="Beglau B.C."/>
            <person name="Blaylock E.C."/>
            <person name="Choi J.D."/>
            <person name="Grewal S.K."/>
            <person name="Hernandez E.V."/>
            <person name="Kim D.J."/>
            <person name="Kim K."/>
            <person name="Lee Y."/>
            <person name="Linde M.K."/>
            <person name="Lopez M.B."/>
            <person name="Miller G.E."/>
            <person name="Pangalila E."/>
            <person name="Parker M.A."/>
            <person name="Specht R.C."/>
            <person name="Teng M.C."/>
            <person name="Toledo B."/>
            <person name="Yu H."/>
            <person name="Kalaj N."/>
            <person name="McKinney A.L."/>
            <person name="Muthiah A.S."/>
            <person name="Dean N.S."/>
            <person name="Diaz A."/>
            <person name="Garlena R.A."/>
            <person name="Russell D.A."/>
            <person name="Pope W.H."/>
            <person name="Jacobs-Sera D."/>
            <person name="Hatfull G.F."/>
        </authorList>
    </citation>
    <scope>NUCLEOTIDE SEQUENCE [LARGE SCALE GENOMIC DNA]</scope>
</reference>
<evidence type="ECO:0000313" key="2">
    <source>
        <dbReference type="EMBL" id="QCS26961.1"/>
    </source>
</evidence>
<keyword evidence="3" id="KW-1185">Reference proteome</keyword>
<evidence type="ECO:0000256" key="1">
    <source>
        <dbReference type="SAM" id="MobiDB-lite"/>
    </source>
</evidence>
<dbReference type="KEGG" id="vg:54997957"/>
<organism evidence="2 3">
    <name type="scientific">Microbacterium phage KaiHaiDragon</name>
    <dbReference type="NCBI Taxonomy" id="2992931"/>
    <lineage>
        <taxon>Viruses</taxon>
        <taxon>Duplodnaviria</taxon>
        <taxon>Heunggongvirae</taxon>
        <taxon>Uroviricota</taxon>
        <taxon>Caudoviricetes</taxon>
        <taxon>Hodgkinviridae</taxon>
        <taxon>Quhwahvirus</taxon>
        <taxon>Quhwahvirus pulchra</taxon>
        <taxon>Quhwahvirus kaihaidragon</taxon>
    </lineage>
</organism>
<sequence length="67" mass="7154">MGRNRPEDAQGSRERLTETASGRGTPHPARMLWGIAAGERRGSGPEAGEAGPHSPYRTPNRSAVRTS</sequence>
<accession>A0A4V1FV32</accession>
<dbReference type="RefSeq" id="YP_009807082.1">
    <property type="nucleotide sequence ID" value="NC_048020.1"/>
</dbReference>
<protein>
    <submittedName>
        <fullName evidence="2">Uncharacterized protein</fullName>
    </submittedName>
</protein>
<dbReference type="EMBL" id="MH590600">
    <property type="protein sequence ID" value="QCS26961.1"/>
    <property type="molecule type" value="Genomic_DNA"/>
</dbReference>
<dbReference type="Proteomes" id="UP000259929">
    <property type="component" value="Segment"/>
</dbReference>
<evidence type="ECO:0000313" key="3">
    <source>
        <dbReference type="Proteomes" id="UP000259929"/>
    </source>
</evidence>
<feature type="region of interest" description="Disordered" evidence="1">
    <location>
        <begin position="1"/>
        <end position="67"/>
    </location>
</feature>
<name>A0A4V1FV32_9CAUD</name>